<accession>A0AAJ0EYD3</accession>
<dbReference type="GeneID" id="85459383"/>
<gene>
    <name evidence="2" type="ORF">BDP55DRAFT_663169</name>
</gene>
<dbReference type="Proteomes" id="UP001224890">
    <property type="component" value="Unassembled WGS sequence"/>
</dbReference>
<feature type="compositionally biased region" description="Polar residues" evidence="1">
    <location>
        <begin position="152"/>
        <end position="164"/>
    </location>
</feature>
<sequence length="287" mass="31670">MFQINSPTNAIMGLLASIKNRRIGTGKTKAIPELYNHAQGPMLYYSPATVIQQHAPFGSSSNGTLTNLTHIEQENQRLLYLTQIMAEERMGEKAVYSNFLETAYREKYGGQWDLHLRSEHPTFEIKRKPVPSSQSSSRDTSPSASSSRYSGTPMNEYSSGSWFNTSSPGSSRSSSRSPSRSETSGRSDSSKTLVNGGKHSHLANGRNRSHAAVWPVSYNPLRYIARRPLSIIPEDGIGETAARAARQALLQTAQKPVVPVAPSPKKKLKYAPAPRSHLARGTMRNRR</sequence>
<protein>
    <submittedName>
        <fullName evidence="2">Uncharacterized protein</fullName>
    </submittedName>
</protein>
<reference evidence="2" key="1">
    <citation type="submission" date="2021-06" db="EMBL/GenBank/DDBJ databases">
        <title>Comparative genomics, transcriptomics and evolutionary studies reveal genomic signatures of adaptation to plant cell wall in hemibiotrophic fungi.</title>
        <authorList>
            <consortium name="DOE Joint Genome Institute"/>
            <person name="Baroncelli R."/>
            <person name="Diaz J.F."/>
            <person name="Benocci T."/>
            <person name="Peng M."/>
            <person name="Battaglia E."/>
            <person name="Haridas S."/>
            <person name="Andreopoulos W."/>
            <person name="Labutti K."/>
            <person name="Pangilinan J."/>
            <person name="Floch G.L."/>
            <person name="Makela M.R."/>
            <person name="Henrissat B."/>
            <person name="Grigoriev I.V."/>
            <person name="Crouch J.A."/>
            <person name="De Vries R.P."/>
            <person name="Sukno S.A."/>
            <person name="Thon M.R."/>
        </authorList>
    </citation>
    <scope>NUCLEOTIDE SEQUENCE</scope>
    <source>
        <strain evidence="2">CBS 193.32</strain>
    </source>
</reference>
<keyword evidence="3" id="KW-1185">Reference proteome</keyword>
<dbReference type="EMBL" id="JAHMHR010000019">
    <property type="protein sequence ID" value="KAK1676105.1"/>
    <property type="molecule type" value="Genomic_DNA"/>
</dbReference>
<dbReference type="AlphaFoldDB" id="A0AAJ0EYD3"/>
<evidence type="ECO:0000313" key="2">
    <source>
        <dbReference type="EMBL" id="KAK1676105.1"/>
    </source>
</evidence>
<feature type="region of interest" description="Disordered" evidence="1">
    <location>
        <begin position="123"/>
        <end position="207"/>
    </location>
</feature>
<feature type="compositionally biased region" description="Low complexity" evidence="1">
    <location>
        <begin position="130"/>
        <end position="150"/>
    </location>
</feature>
<proteinExistence type="predicted"/>
<name>A0AAJ0EYD3_9PEZI</name>
<dbReference type="RefSeq" id="XP_060430108.1">
    <property type="nucleotide sequence ID" value="XM_060574857.1"/>
</dbReference>
<comment type="caution">
    <text evidence="2">The sequence shown here is derived from an EMBL/GenBank/DDBJ whole genome shotgun (WGS) entry which is preliminary data.</text>
</comment>
<feature type="compositionally biased region" description="Low complexity" evidence="1">
    <location>
        <begin position="165"/>
        <end position="182"/>
    </location>
</feature>
<evidence type="ECO:0000256" key="1">
    <source>
        <dbReference type="SAM" id="MobiDB-lite"/>
    </source>
</evidence>
<evidence type="ECO:0000313" key="3">
    <source>
        <dbReference type="Proteomes" id="UP001224890"/>
    </source>
</evidence>
<organism evidence="2 3">
    <name type="scientific">Colletotrichum godetiae</name>
    <dbReference type="NCBI Taxonomy" id="1209918"/>
    <lineage>
        <taxon>Eukaryota</taxon>
        <taxon>Fungi</taxon>
        <taxon>Dikarya</taxon>
        <taxon>Ascomycota</taxon>
        <taxon>Pezizomycotina</taxon>
        <taxon>Sordariomycetes</taxon>
        <taxon>Hypocreomycetidae</taxon>
        <taxon>Glomerellales</taxon>
        <taxon>Glomerellaceae</taxon>
        <taxon>Colletotrichum</taxon>
        <taxon>Colletotrichum acutatum species complex</taxon>
    </lineage>
</organism>
<feature type="region of interest" description="Disordered" evidence="1">
    <location>
        <begin position="254"/>
        <end position="287"/>
    </location>
</feature>